<dbReference type="InterPro" id="IPR011008">
    <property type="entry name" value="Dimeric_a/b-barrel"/>
</dbReference>
<evidence type="ECO:0000259" key="1">
    <source>
        <dbReference type="PROSITE" id="PS51502"/>
    </source>
</evidence>
<dbReference type="Proteomes" id="UP000298358">
    <property type="component" value="Unassembled WGS sequence"/>
</dbReference>
<dbReference type="Pfam" id="PF07876">
    <property type="entry name" value="Dabb"/>
    <property type="match status" value="1"/>
</dbReference>
<dbReference type="RefSeq" id="WP_135114654.1">
    <property type="nucleotide sequence ID" value="NZ_JADGLL010000022.1"/>
</dbReference>
<protein>
    <submittedName>
        <fullName evidence="2">Dabb family protein</fullName>
    </submittedName>
</protein>
<name>A0A4Y9FWF1_9MICO</name>
<dbReference type="SMART" id="SM00886">
    <property type="entry name" value="Dabb"/>
    <property type="match status" value="1"/>
</dbReference>
<keyword evidence="3" id="KW-1185">Reference proteome</keyword>
<evidence type="ECO:0000313" key="2">
    <source>
        <dbReference type="EMBL" id="TFU32580.1"/>
    </source>
</evidence>
<evidence type="ECO:0000313" key="3">
    <source>
        <dbReference type="Proteomes" id="UP000298358"/>
    </source>
</evidence>
<dbReference type="OrthoDB" id="9808130at2"/>
<accession>A0A4Y9FWF1</accession>
<gene>
    <name evidence="2" type="ORF">E4U02_09765</name>
</gene>
<dbReference type="EMBL" id="SPQB01000022">
    <property type="protein sequence ID" value="TFU32580.1"/>
    <property type="molecule type" value="Genomic_DNA"/>
</dbReference>
<reference evidence="2 3" key="1">
    <citation type="submission" date="2019-03" db="EMBL/GenBank/DDBJ databases">
        <title>Diversity of the mouse oral microbiome.</title>
        <authorList>
            <person name="Joseph S."/>
            <person name="Aduse-Opoku J."/>
            <person name="Curtis M."/>
            <person name="Wade W."/>
            <person name="Hashim A."/>
        </authorList>
    </citation>
    <scope>NUCLEOTIDE SEQUENCE [LARGE SCALE GENOMIC DNA]</scope>
    <source>
        <strain evidence="2 3">P1012</strain>
    </source>
</reference>
<organism evidence="2 3">
    <name type="scientific">Microbacterium paludicola</name>
    <dbReference type="NCBI Taxonomy" id="300019"/>
    <lineage>
        <taxon>Bacteria</taxon>
        <taxon>Bacillati</taxon>
        <taxon>Actinomycetota</taxon>
        <taxon>Actinomycetes</taxon>
        <taxon>Micrococcales</taxon>
        <taxon>Microbacteriaceae</taxon>
        <taxon>Microbacterium</taxon>
    </lineage>
</organism>
<comment type="caution">
    <text evidence="2">The sequence shown here is derived from an EMBL/GenBank/DDBJ whole genome shotgun (WGS) entry which is preliminary data.</text>
</comment>
<dbReference type="InterPro" id="IPR013097">
    <property type="entry name" value="Dabb"/>
</dbReference>
<sequence length="99" mass="11357">MAILHTVVFTLAHATGSPEEARFLEDGRRILTGIPGVEDFTVREQVSPKSDLRWQFSMRFADQAAYDAYNAHPAHVGFVEQRWTTEVARFQEYDFVDHA</sequence>
<dbReference type="AlphaFoldDB" id="A0A4Y9FWF1"/>
<dbReference type="SUPFAM" id="SSF54909">
    <property type="entry name" value="Dimeric alpha+beta barrel"/>
    <property type="match status" value="1"/>
</dbReference>
<dbReference type="PROSITE" id="PS51502">
    <property type="entry name" value="S_R_A_B_BARREL"/>
    <property type="match status" value="1"/>
</dbReference>
<proteinExistence type="predicted"/>
<dbReference type="Gene3D" id="3.30.70.100">
    <property type="match status" value="1"/>
</dbReference>
<feature type="domain" description="Stress-response A/B barrel" evidence="1">
    <location>
        <begin position="3"/>
        <end position="95"/>
    </location>
</feature>